<organism evidence="11 12">
    <name type="scientific">Bacillus thermozeamaize</name>
    <dbReference type="NCBI Taxonomy" id="230954"/>
    <lineage>
        <taxon>Bacteria</taxon>
        <taxon>Bacillati</taxon>
        <taxon>Bacillota</taxon>
        <taxon>Bacilli</taxon>
        <taxon>Bacillales</taxon>
        <taxon>Bacillaceae</taxon>
        <taxon>Bacillus</taxon>
    </lineage>
</organism>
<keyword evidence="6" id="KW-0949">S-adenosyl-L-methionine</keyword>
<feature type="domain" description="Tetrapyrrole methylase" evidence="9">
    <location>
        <begin position="7"/>
        <end position="217"/>
    </location>
</feature>
<dbReference type="GO" id="GO:0032259">
    <property type="term" value="P:methylation"/>
    <property type="evidence" value="ECO:0007669"/>
    <property type="project" value="UniProtKB-KW"/>
</dbReference>
<keyword evidence="7" id="KW-0627">Porphyrin biosynthesis</keyword>
<comment type="caution">
    <text evidence="11">The sequence shown here is derived from an EMBL/GenBank/DDBJ whole genome shotgun (WGS) entry which is preliminary data.</text>
</comment>
<proteinExistence type="inferred from homology"/>
<evidence type="ECO:0000256" key="8">
    <source>
        <dbReference type="ARBA" id="ARBA00079776"/>
    </source>
</evidence>
<dbReference type="GO" id="GO:0004852">
    <property type="term" value="F:uroporphyrinogen-III synthase activity"/>
    <property type="evidence" value="ECO:0007669"/>
    <property type="project" value="InterPro"/>
</dbReference>
<feature type="domain" description="Tetrapyrrole biosynthesis uroporphyrinogen III synthase" evidence="10">
    <location>
        <begin position="270"/>
        <end position="360"/>
    </location>
</feature>
<dbReference type="GO" id="GO:0019354">
    <property type="term" value="P:siroheme biosynthetic process"/>
    <property type="evidence" value="ECO:0007669"/>
    <property type="project" value="InterPro"/>
</dbReference>
<evidence type="ECO:0000256" key="2">
    <source>
        <dbReference type="ARBA" id="ARBA00012162"/>
    </source>
</evidence>
<protein>
    <recommendedName>
        <fullName evidence="3">Uroporphyrinogen-III C-methyltransferase</fullName>
        <ecNumber evidence="2">2.1.1.107</ecNumber>
    </recommendedName>
    <alternativeName>
        <fullName evidence="8">Uroporphyrinogen III methylase</fullName>
    </alternativeName>
</protein>
<dbReference type="Gene3D" id="3.40.1010.10">
    <property type="entry name" value="Cobalt-precorrin-4 Transmethylase, Domain 1"/>
    <property type="match status" value="1"/>
</dbReference>
<evidence type="ECO:0000256" key="3">
    <source>
        <dbReference type="ARBA" id="ARBA00018323"/>
    </source>
</evidence>
<dbReference type="Pfam" id="PF02602">
    <property type="entry name" value="HEM4"/>
    <property type="match status" value="1"/>
</dbReference>
<comment type="similarity">
    <text evidence="1">Belongs to the precorrin methyltransferase family.</text>
</comment>
<dbReference type="EMBL" id="LZRT01000067">
    <property type="protein sequence ID" value="OUM87925.1"/>
    <property type="molecule type" value="Genomic_DNA"/>
</dbReference>
<dbReference type="PANTHER" id="PTHR45790:SF3">
    <property type="entry name" value="S-ADENOSYL-L-METHIONINE-DEPENDENT UROPORPHYRINOGEN III METHYLTRANSFERASE, CHLOROPLASTIC"/>
    <property type="match status" value="1"/>
</dbReference>
<dbReference type="FunFam" id="3.30.950.10:FF:000001">
    <property type="entry name" value="Siroheme synthase"/>
    <property type="match status" value="1"/>
</dbReference>
<dbReference type="Pfam" id="PF00590">
    <property type="entry name" value="TP_methylase"/>
    <property type="match status" value="1"/>
</dbReference>
<sequence>MMKTGSVIFVGAGPGDPKLLTIKGKEALGRADVIVYDRLVNPLLLAHARADARLIYAGKEASRHSLPQDEINQLLVREARQGNVVVRLKGGDPSIFGRVGEEAESCRKAGIPFDIVPGITSGIAAPLYAGIPLTHREYNSAVVFLTGHLCEQNAGMEIDWAAMAAVKTLVIYMGVKNLPYIRERLLTHGMAADTPVALVRWGTLREQQTLVGELATIDRQAMEAKFSAPAIIVIGEVVRLRDALDWYESKPLFGLTVAVAASDPLEQGENLAAVLESLGADVLPVPVAAQTALADDDAIRLTDELERCRWLVFGDERQADFFFRTLGEQRFDIRRIQARIAALGEATAEALESRGLPVERRFAANEPPAAVYRNLPLAPGDRVLCLSRGPYGSVTYPDGVIWRTATAGRLAWIDSHPAAPLLQARTFDWLAANDPYHLEGLAQFAGTGWQERPLLCFGEETAARARAMGWKQMVWCDRAAGTLAEEIRRCLQPGDIQMYEIS</sequence>
<keyword evidence="5 11" id="KW-0808">Transferase</keyword>
<evidence type="ECO:0000256" key="1">
    <source>
        <dbReference type="ARBA" id="ARBA00005879"/>
    </source>
</evidence>
<dbReference type="InterPro" id="IPR035996">
    <property type="entry name" value="4pyrrol_Methylase_sf"/>
</dbReference>
<dbReference type="SUPFAM" id="SSF53790">
    <property type="entry name" value="Tetrapyrrole methylase"/>
    <property type="match status" value="1"/>
</dbReference>
<dbReference type="NCBIfam" id="NF004790">
    <property type="entry name" value="PRK06136.1"/>
    <property type="match status" value="1"/>
</dbReference>
<dbReference type="PANTHER" id="PTHR45790">
    <property type="entry name" value="SIROHEME SYNTHASE-RELATED"/>
    <property type="match status" value="1"/>
</dbReference>
<dbReference type="SUPFAM" id="SSF69618">
    <property type="entry name" value="HemD-like"/>
    <property type="match status" value="1"/>
</dbReference>
<accession>A0A1Y3PKK3</accession>
<name>A0A1Y3PKK3_9BACI</name>
<dbReference type="Gene3D" id="3.40.50.10090">
    <property type="match status" value="1"/>
</dbReference>
<reference evidence="12" key="1">
    <citation type="submission" date="2016-06" db="EMBL/GenBank/DDBJ databases">
        <authorList>
            <person name="Nascimento L."/>
            <person name="Pereira R.V."/>
            <person name="Martins L.F."/>
            <person name="Quaggio R.B."/>
            <person name="Silva A.M."/>
            <person name="Setubal J.C."/>
        </authorList>
    </citation>
    <scope>NUCLEOTIDE SEQUENCE [LARGE SCALE GENOMIC DNA]</scope>
</reference>
<evidence type="ECO:0000259" key="9">
    <source>
        <dbReference type="Pfam" id="PF00590"/>
    </source>
</evidence>
<evidence type="ECO:0000313" key="12">
    <source>
        <dbReference type="Proteomes" id="UP000196475"/>
    </source>
</evidence>
<dbReference type="InterPro" id="IPR003754">
    <property type="entry name" value="4pyrrol_synth_uPrphyn_synth"/>
</dbReference>
<dbReference type="Proteomes" id="UP000196475">
    <property type="component" value="Unassembled WGS sequence"/>
</dbReference>
<gene>
    <name evidence="11" type="ORF">BAA01_10795</name>
</gene>
<dbReference type="InterPro" id="IPR014776">
    <property type="entry name" value="4pyrrole_Mease_sub2"/>
</dbReference>
<evidence type="ECO:0000256" key="5">
    <source>
        <dbReference type="ARBA" id="ARBA00022679"/>
    </source>
</evidence>
<dbReference type="InterPro" id="IPR000878">
    <property type="entry name" value="4pyrrol_Mease"/>
</dbReference>
<evidence type="ECO:0000256" key="7">
    <source>
        <dbReference type="ARBA" id="ARBA00023244"/>
    </source>
</evidence>
<dbReference type="Gene3D" id="3.30.950.10">
    <property type="entry name" value="Methyltransferase, Cobalt-precorrin-4 Transmethylase, Domain 2"/>
    <property type="match status" value="1"/>
</dbReference>
<dbReference type="InterPro" id="IPR036108">
    <property type="entry name" value="4pyrrol_syn_uPrphyn_synt_sf"/>
</dbReference>
<keyword evidence="4 11" id="KW-0489">Methyltransferase</keyword>
<dbReference type="AlphaFoldDB" id="A0A1Y3PKK3"/>
<evidence type="ECO:0000259" key="10">
    <source>
        <dbReference type="Pfam" id="PF02602"/>
    </source>
</evidence>
<evidence type="ECO:0000256" key="6">
    <source>
        <dbReference type="ARBA" id="ARBA00022691"/>
    </source>
</evidence>
<dbReference type="PROSITE" id="PS00839">
    <property type="entry name" value="SUMT_1"/>
    <property type="match status" value="1"/>
</dbReference>
<dbReference type="InterPro" id="IPR050161">
    <property type="entry name" value="Siro_Cobalamin_biosynth"/>
</dbReference>
<dbReference type="EC" id="2.1.1.107" evidence="2"/>
<dbReference type="NCBIfam" id="TIGR01469">
    <property type="entry name" value="cobA_cysG_Cterm"/>
    <property type="match status" value="1"/>
</dbReference>
<dbReference type="InterPro" id="IPR006366">
    <property type="entry name" value="CobA/CysG_C"/>
</dbReference>
<dbReference type="InterPro" id="IPR003043">
    <property type="entry name" value="Uropor_MeTrfase_CS"/>
</dbReference>
<evidence type="ECO:0000256" key="4">
    <source>
        <dbReference type="ARBA" id="ARBA00022603"/>
    </source>
</evidence>
<evidence type="ECO:0000313" key="11">
    <source>
        <dbReference type="EMBL" id="OUM87925.1"/>
    </source>
</evidence>
<dbReference type="CDD" id="cd11642">
    <property type="entry name" value="SUMT"/>
    <property type="match status" value="1"/>
</dbReference>
<dbReference type="GO" id="GO:0004851">
    <property type="term" value="F:uroporphyrin-III C-methyltransferase activity"/>
    <property type="evidence" value="ECO:0007669"/>
    <property type="project" value="UniProtKB-EC"/>
</dbReference>
<dbReference type="FunFam" id="3.40.1010.10:FF:000001">
    <property type="entry name" value="Siroheme synthase"/>
    <property type="match status" value="1"/>
</dbReference>
<dbReference type="InterPro" id="IPR014777">
    <property type="entry name" value="4pyrrole_Mease_sub1"/>
</dbReference>